<organism evidence="12 13">
    <name type="scientific">Esox lucius</name>
    <name type="common">Northern pike</name>
    <dbReference type="NCBI Taxonomy" id="8010"/>
    <lineage>
        <taxon>Eukaryota</taxon>
        <taxon>Metazoa</taxon>
        <taxon>Chordata</taxon>
        <taxon>Craniata</taxon>
        <taxon>Vertebrata</taxon>
        <taxon>Euteleostomi</taxon>
        <taxon>Actinopterygii</taxon>
        <taxon>Neopterygii</taxon>
        <taxon>Teleostei</taxon>
        <taxon>Protacanthopterygii</taxon>
        <taxon>Esociformes</taxon>
        <taxon>Esocidae</taxon>
        <taxon>Esox</taxon>
    </lineage>
</organism>
<keyword evidence="4 6" id="KW-1015">Disulfide bond</keyword>
<keyword evidence="3 7" id="KW-0472">Membrane</keyword>
<dbReference type="AlphaFoldDB" id="A0AAY5KA85"/>
<dbReference type="GO" id="GO:0005886">
    <property type="term" value="C:plasma membrane"/>
    <property type="evidence" value="ECO:0007669"/>
    <property type="project" value="TreeGrafter"/>
</dbReference>
<accession>A0AAY5KA85</accession>
<keyword evidence="2 10" id="KW-0732">Signal</keyword>
<feature type="transmembrane region" description="Helical" evidence="9">
    <location>
        <begin position="223"/>
        <end position="247"/>
    </location>
</feature>
<feature type="disulfide bond" evidence="6">
    <location>
        <begin position="88"/>
        <end position="152"/>
    </location>
</feature>
<evidence type="ECO:0000313" key="13">
    <source>
        <dbReference type="Proteomes" id="UP000265140"/>
    </source>
</evidence>
<dbReference type="InterPro" id="IPR001799">
    <property type="entry name" value="Ephrin_RBD"/>
</dbReference>
<dbReference type="GO" id="GO:0007411">
    <property type="term" value="P:axon guidance"/>
    <property type="evidence" value="ECO:0007669"/>
    <property type="project" value="TreeGrafter"/>
</dbReference>
<dbReference type="Ensembl" id="ENSELUT00000105241.1">
    <property type="protein sequence ID" value="ENSELUP00000085958.1"/>
    <property type="gene ID" value="ENSELUG00000036921.1"/>
</dbReference>
<dbReference type="GO" id="GO:0046875">
    <property type="term" value="F:ephrin receptor binding"/>
    <property type="evidence" value="ECO:0007669"/>
    <property type="project" value="TreeGrafter"/>
</dbReference>
<dbReference type="Gene3D" id="2.60.40.420">
    <property type="entry name" value="Cupredoxins - blue copper proteins"/>
    <property type="match status" value="1"/>
</dbReference>
<dbReference type="PROSITE" id="PS01299">
    <property type="entry name" value="EPHRIN_RBD_1"/>
    <property type="match status" value="1"/>
</dbReference>
<evidence type="ECO:0000256" key="3">
    <source>
        <dbReference type="ARBA" id="ARBA00023136"/>
    </source>
</evidence>
<keyword evidence="9" id="KW-0812">Transmembrane</keyword>
<dbReference type="GeneTree" id="ENSGT00940000155868"/>
<dbReference type="PANTHER" id="PTHR11304">
    <property type="entry name" value="EPHRIN"/>
    <property type="match status" value="1"/>
</dbReference>
<dbReference type="Pfam" id="PF00812">
    <property type="entry name" value="Ephrin"/>
    <property type="match status" value="1"/>
</dbReference>
<evidence type="ECO:0000313" key="12">
    <source>
        <dbReference type="Ensembl" id="ENSELUP00000085958.1"/>
    </source>
</evidence>
<feature type="domain" description="Ephrin RBD" evidence="11">
    <location>
        <begin position="26"/>
        <end position="163"/>
    </location>
</feature>
<comment type="subcellular location">
    <subcellularLocation>
        <location evidence="1">Membrane</location>
    </subcellularLocation>
</comment>
<evidence type="ECO:0000256" key="7">
    <source>
        <dbReference type="RuleBase" id="RU004375"/>
    </source>
</evidence>
<keyword evidence="9" id="KW-1133">Transmembrane helix</keyword>
<evidence type="ECO:0000256" key="6">
    <source>
        <dbReference type="PROSITE-ProRule" id="PRU00884"/>
    </source>
</evidence>
<dbReference type="KEGG" id="els:105020117"/>
<reference evidence="12" key="2">
    <citation type="submission" date="2025-08" db="UniProtKB">
        <authorList>
            <consortium name="Ensembl"/>
        </authorList>
    </citation>
    <scope>IDENTIFICATION</scope>
</reference>
<evidence type="ECO:0000256" key="4">
    <source>
        <dbReference type="ARBA" id="ARBA00023157"/>
    </source>
</evidence>
<evidence type="ECO:0000256" key="2">
    <source>
        <dbReference type="ARBA" id="ARBA00022729"/>
    </source>
</evidence>
<dbReference type="GeneID" id="105020117"/>
<dbReference type="RefSeq" id="XP_010885129.2">
    <property type="nucleotide sequence ID" value="XM_010886827.3"/>
</dbReference>
<keyword evidence="5" id="KW-0325">Glycoprotein</keyword>
<evidence type="ECO:0000256" key="8">
    <source>
        <dbReference type="SAM" id="MobiDB-lite"/>
    </source>
</evidence>
<evidence type="ECO:0000256" key="9">
    <source>
        <dbReference type="SAM" id="Phobius"/>
    </source>
</evidence>
<proteinExistence type="inferred from homology"/>
<reference evidence="12" key="3">
    <citation type="submission" date="2025-09" db="UniProtKB">
        <authorList>
            <consortium name="Ensembl"/>
        </authorList>
    </citation>
    <scope>IDENTIFICATION</scope>
</reference>
<evidence type="ECO:0000256" key="10">
    <source>
        <dbReference type="SAM" id="SignalP"/>
    </source>
</evidence>
<dbReference type="SUPFAM" id="SSF49503">
    <property type="entry name" value="Cupredoxins"/>
    <property type="match status" value="1"/>
</dbReference>
<dbReference type="InterPro" id="IPR031328">
    <property type="entry name" value="Ephrin"/>
</dbReference>
<dbReference type="InterPro" id="IPR019765">
    <property type="entry name" value="Ephrin_CS"/>
</dbReference>
<name>A0AAY5KA85_ESOLU</name>
<comment type="similarity">
    <text evidence="6 7">Belongs to the ephrin family.</text>
</comment>
<evidence type="ECO:0000256" key="1">
    <source>
        <dbReference type="ARBA" id="ARBA00004370"/>
    </source>
</evidence>
<feature type="disulfide bond" evidence="6">
    <location>
        <begin position="60"/>
        <end position="100"/>
    </location>
</feature>
<protein>
    <recommendedName>
        <fullName evidence="11">Ephrin RBD domain-containing protein</fullName>
    </recommendedName>
</protein>
<dbReference type="InterPro" id="IPR008972">
    <property type="entry name" value="Cupredoxin"/>
</dbReference>
<feature type="signal peptide" evidence="10">
    <location>
        <begin position="1"/>
        <end position="25"/>
    </location>
</feature>
<dbReference type="PRINTS" id="PR01347">
    <property type="entry name" value="EPHRIN"/>
</dbReference>
<dbReference type="PANTHER" id="PTHR11304:SF18">
    <property type="entry name" value="EPHRIN-B2"/>
    <property type="match status" value="1"/>
</dbReference>
<dbReference type="PROSITE" id="PS51551">
    <property type="entry name" value="EPHRIN_RBD_2"/>
    <property type="match status" value="1"/>
</dbReference>
<feature type="region of interest" description="Disordered" evidence="8">
    <location>
        <begin position="163"/>
        <end position="216"/>
    </location>
</feature>
<reference evidence="12 13" key="1">
    <citation type="submission" date="2020-02" db="EMBL/GenBank/DDBJ databases">
        <title>Esox lucius (northern pike) genome, fEsoLuc1, primary haplotype.</title>
        <authorList>
            <person name="Myers G."/>
            <person name="Karagic N."/>
            <person name="Meyer A."/>
            <person name="Pippel M."/>
            <person name="Reichard M."/>
            <person name="Winkler S."/>
            <person name="Tracey A."/>
            <person name="Sims Y."/>
            <person name="Howe K."/>
            <person name="Rhie A."/>
            <person name="Formenti G."/>
            <person name="Durbin R."/>
            <person name="Fedrigo O."/>
            <person name="Jarvis E.D."/>
        </authorList>
    </citation>
    <scope>NUCLEOTIDE SEQUENCE [LARGE SCALE GENOMIC DNA]</scope>
</reference>
<feature type="chain" id="PRO_5044224845" description="Ephrin RBD domain-containing protein" evidence="10">
    <location>
        <begin position="26"/>
        <end position="335"/>
    </location>
</feature>
<keyword evidence="13" id="KW-1185">Reference proteome</keyword>
<evidence type="ECO:0000256" key="5">
    <source>
        <dbReference type="ARBA" id="ARBA00023180"/>
    </source>
</evidence>
<sequence length="335" mass="36324">MGLGSCAWGFYVRMLVLAMSPRAFAVILESIYWNSSNTKFSPGQGLVLYPQIGDKMDILCPRTRPEGGSSATEYYRVYLVTRDQLHSCTVSQSDTPLLNCDKPDQDVKFTFKFQEFSPNLWGLEFLKGRDYYITSTSTGTLQGLDNPDGGVCRVRSMKLVLRVGQSSSASSPPKDSPTRFPPRHPKPRVKDPTVKGNDTAHGGGDADREGGASPGGGPVGSEVGLYVGVACGCAILLLATVILLVAVCRYHRRHAKPHGEGPQPTSLPLNALVKSDSYGGDGDRRGSGPGDAIFPPRPSDMFCRHYERVGGDYGHPVYIVQEVATQSPTNVYYKV</sequence>
<feature type="region of interest" description="Disordered" evidence="8">
    <location>
        <begin position="255"/>
        <end position="294"/>
    </location>
</feature>
<dbReference type="Proteomes" id="UP000265140">
    <property type="component" value="Chromosome 22"/>
</dbReference>
<evidence type="ECO:0000259" key="11">
    <source>
        <dbReference type="PROSITE" id="PS51551"/>
    </source>
</evidence>
<dbReference type="GO" id="GO:0048013">
    <property type="term" value="P:ephrin receptor signaling pathway"/>
    <property type="evidence" value="ECO:0007669"/>
    <property type="project" value="TreeGrafter"/>
</dbReference>
<dbReference type="GO" id="GO:0048514">
    <property type="term" value="P:blood vessel morphogenesis"/>
    <property type="evidence" value="ECO:0007669"/>
    <property type="project" value="TreeGrafter"/>
</dbReference>